<name>A0A1I0V3B9_9BACI</name>
<dbReference type="InterPro" id="IPR002583">
    <property type="entry name" value="Ribosomal_bS20"/>
</dbReference>
<dbReference type="NCBIfam" id="TIGR00029">
    <property type="entry name" value="S20"/>
    <property type="match status" value="1"/>
</dbReference>
<dbReference type="FunFam" id="1.20.58.110:FF:000001">
    <property type="entry name" value="30S ribosomal protein S20"/>
    <property type="match status" value="1"/>
</dbReference>
<dbReference type="InterPro" id="IPR036510">
    <property type="entry name" value="Ribosomal_bS20_sf"/>
</dbReference>
<dbReference type="STRING" id="237679.SAMN04488072_10197"/>
<evidence type="ECO:0000256" key="3">
    <source>
        <dbReference type="ARBA" id="ARBA00022730"/>
    </source>
</evidence>
<keyword evidence="5 8" id="KW-0689">Ribosomal protein</keyword>
<keyword evidence="11" id="KW-1185">Reference proteome</keyword>
<comment type="similarity">
    <text evidence="2 8">Belongs to the bacterial ribosomal protein bS20 family.</text>
</comment>
<evidence type="ECO:0000313" key="11">
    <source>
        <dbReference type="Proteomes" id="UP000198642"/>
    </source>
</evidence>
<evidence type="ECO:0000256" key="2">
    <source>
        <dbReference type="ARBA" id="ARBA00007634"/>
    </source>
</evidence>
<evidence type="ECO:0000313" key="10">
    <source>
        <dbReference type="EMBL" id="SFA70026.1"/>
    </source>
</evidence>
<keyword evidence="6 8" id="KW-0687">Ribonucleoprotein</keyword>
<protein>
    <recommendedName>
        <fullName evidence="7 8">Small ribosomal subunit protein bS20</fullName>
    </recommendedName>
</protein>
<dbReference type="PANTHER" id="PTHR33398:SF1">
    <property type="entry name" value="SMALL RIBOSOMAL SUBUNIT PROTEIN BS20C"/>
    <property type="match status" value="1"/>
</dbReference>
<dbReference type="SUPFAM" id="SSF46992">
    <property type="entry name" value="Ribosomal protein S20"/>
    <property type="match status" value="1"/>
</dbReference>
<evidence type="ECO:0000256" key="8">
    <source>
        <dbReference type="HAMAP-Rule" id="MF_00500"/>
    </source>
</evidence>
<evidence type="ECO:0000256" key="9">
    <source>
        <dbReference type="SAM" id="MobiDB-lite"/>
    </source>
</evidence>
<dbReference type="EMBL" id="FOJW01000001">
    <property type="protein sequence ID" value="SFA70026.1"/>
    <property type="molecule type" value="Genomic_DNA"/>
</dbReference>
<evidence type="ECO:0000256" key="5">
    <source>
        <dbReference type="ARBA" id="ARBA00022980"/>
    </source>
</evidence>
<feature type="region of interest" description="Disordered" evidence="9">
    <location>
        <begin position="64"/>
        <end position="89"/>
    </location>
</feature>
<dbReference type="GO" id="GO:0070181">
    <property type="term" value="F:small ribosomal subunit rRNA binding"/>
    <property type="evidence" value="ECO:0007669"/>
    <property type="project" value="TreeGrafter"/>
</dbReference>
<dbReference type="HAMAP" id="MF_00500">
    <property type="entry name" value="Ribosomal_bS20"/>
    <property type="match status" value="1"/>
</dbReference>
<evidence type="ECO:0000256" key="6">
    <source>
        <dbReference type="ARBA" id="ARBA00023274"/>
    </source>
</evidence>
<dbReference type="GO" id="GO:0005829">
    <property type="term" value="C:cytosol"/>
    <property type="evidence" value="ECO:0007669"/>
    <property type="project" value="TreeGrafter"/>
</dbReference>
<accession>A0A1I0V3B9</accession>
<dbReference type="RefSeq" id="WP_090232054.1">
    <property type="nucleotide sequence ID" value="NZ_FOJW01000001.1"/>
</dbReference>
<dbReference type="GO" id="GO:0006412">
    <property type="term" value="P:translation"/>
    <property type="evidence" value="ECO:0007669"/>
    <property type="project" value="UniProtKB-UniRule"/>
</dbReference>
<evidence type="ECO:0000256" key="1">
    <source>
        <dbReference type="ARBA" id="ARBA00003134"/>
    </source>
</evidence>
<proteinExistence type="inferred from homology"/>
<comment type="function">
    <text evidence="1 8">Binds directly to 16S ribosomal RNA.</text>
</comment>
<sequence>MANIKSAIKRVDVNRKKRAQNINYKSDMRTHIKRLEKLIEQKDAKGAKAALSTTFKKIDKAVQNGGIHKNNGNRQKSRLTKKVNELLSA</sequence>
<dbReference type="OrthoDB" id="9808392at2"/>
<evidence type="ECO:0000256" key="4">
    <source>
        <dbReference type="ARBA" id="ARBA00022884"/>
    </source>
</evidence>
<dbReference type="Proteomes" id="UP000198642">
    <property type="component" value="Unassembled WGS sequence"/>
</dbReference>
<dbReference type="Gene3D" id="1.20.58.110">
    <property type="entry name" value="Ribosomal protein S20"/>
    <property type="match status" value="1"/>
</dbReference>
<dbReference type="GO" id="GO:0003735">
    <property type="term" value="F:structural constituent of ribosome"/>
    <property type="evidence" value="ECO:0007669"/>
    <property type="project" value="InterPro"/>
</dbReference>
<dbReference type="PANTHER" id="PTHR33398">
    <property type="entry name" value="30S RIBOSOMAL PROTEIN S20"/>
    <property type="match status" value="1"/>
</dbReference>
<dbReference type="Pfam" id="PF01649">
    <property type="entry name" value="Ribosomal_S20p"/>
    <property type="match status" value="1"/>
</dbReference>
<keyword evidence="4 8" id="KW-0694">RNA-binding</keyword>
<keyword evidence="3 8" id="KW-0699">rRNA-binding</keyword>
<dbReference type="AlphaFoldDB" id="A0A1I0V3B9"/>
<dbReference type="GO" id="GO:0015935">
    <property type="term" value="C:small ribosomal subunit"/>
    <property type="evidence" value="ECO:0007669"/>
    <property type="project" value="TreeGrafter"/>
</dbReference>
<reference evidence="10 11" key="1">
    <citation type="submission" date="2016-10" db="EMBL/GenBank/DDBJ databases">
        <authorList>
            <person name="de Groot N.N."/>
        </authorList>
    </citation>
    <scope>NUCLEOTIDE SEQUENCE [LARGE SCALE GENOMIC DNA]</scope>
    <source>
        <strain evidence="10 11">CGMCC 1.3702</strain>
    </source>
</reference>
<organism evidence="10 11">
    <name type="scientific">Lentibacillus halodurans</name>
    <dbReference type="NCBI Taxonomy" id="237679"/>
    <lineage>
        <taxon>Bacteria</taxon>
        <taxon>Bacillati</taxon>
        <taxon>Bacillota</taxon>
        <taxon>Bacilli</taxon>
        <taxon>Bacillales</taxon>
        <taxon>Bacillaceae</taxon>
        <taxon>Lentibacillus</taxon>
    </lineage>
</organism>
<evidence type="ECO:0000256" key="7">
    <source>
        <dbReference type="ARBA" id="ARBA00035136"/>
    </source>
</evidence>
<gene>
    <name evidence="8" type="primary">rpsT</name>
    <name evidence="10" type="ORF">SAMN04488072_10197</name>
</gene>